<dbReference type="EMBL" id="VYZU01012267">
    <property type="protein sequence ID" value="NXY82294.1"/>
    <property type="molecule type" value="Genomic_DNA"/>
</dbReference>
<comment type="similarity">
    <text evidence="5">Belongs to the PIERCE1 family.</text>
</comment>
<comment type="subcellular location">
    <subcellularLocation>
        <location evidence="1">Cytoplasm</location>
        <location evidence="1">Cytoskeleton</location>
        <location evidence="1">Cilium axoneme</location>
    </subcellularLocation>
</comment>
<dbReference type="Proteomes" id="UP000586704">
    <property type="component" value="Unassembled WGS sequence"/>
</dbReference>
<feature type="region of interest" description="Disordered" evidence="6">
    <location>
        <begin position="1"/>
        <end position="63"/>
    </location>
</feature>
<reference evidence="7 8" key="1">
    <citation type="submission" date="2020-02" db="EMBL/GenBank/DDBJ databases">
        <title>Bird 10,000 Genomes (B10K) Project - Family phase.</title>
        <authorList>
            <person name="Zhang G."/>
        </authorList>
    </citation>
    <scope>NUCLEOTIDE SEQUENCE [LARGE SCALE GENOMIC DNA]</scope>
    <source>
        <strain evidence="7">B10K-DU-013-51</strain>
        <tissue evidence="7">Mixed tissue sample</tissue>
    </source>
</reference>
<evidence type="ECO:0000256" key="6">
    <source>
        <dbReference type="SAM" id="MobiDB-lite"/>
    </source>
</evidence>
<evidence type="ECO:0000313" key="8">
    <source>
        <dbReference type="Proteomes" id="UP000586704"/>
    </source>
</evidence>
<dbReference type="OrthoDB" id="546383at2759"/>
<comment type="caution">
    <text evidence="7">The sequence shown here is derived from an EMBL/GenBank/DDBJ whole genome shotgun (WGS) entry which is preliminary data.</text>
</comment>
<dbReference type="InterPro" id="IPR026507">
    <property type="entry name" value="PIRC1/2"/>
</dbReference>
<sequence>SAMSCPQAADSPGPRTSDWYRTSPGLPDRFQQPSCFHGYGKPERDPRYRTTNQDYGSRPPTVHDVPTCFRVTSHAFSTLLAQGGMSRDNGLNTSLDKSHVTGIGNFITAYDHFNFHPSYNTQGPSYC</sequence>
<dbReference type="PANTHER" id="PTHR20899:SF1">
    <property type="entry name" value="PIERCER OF MICROTUBULE WALL 1 PROTEIN"/>
    <property type="match status" value="1"/>
</dbReference>
<gene>
    <name evidence="7" type="primary">Ci116</name>
    <name evidence="7" type="ORF">CEYCYA_R11955</name>
</gene>
<accession>A0A7L4N2I6</accession>
<dbReference type="Pfam" id="PF14892">
    <property type="entry name" value="PIRC1_2"/>
    <property type="match status" value="1"/>
</dbReference>
<keyword evidence="4" id="KW-0966">Cell projection</keyword>
<organism evidence="7 8">
    <name type="scientific">Ceyx cyanopectus</name>
    <name type="common">Indigo-banded kingfisher</name>
    <dbReference type="NCBI Taxonomy" id="390723"/>
    <lineage>
        <taxon>Eukaryota</taxon>
        <taxon>Metazoa</taxon>
        <taxon>Chordata</taxon>
        <taxon>Craniata</taxon>
        <taxon>Vertebrata</taxon>
        <taxon>Euteleostomi</taxon>
        <taxon>Archelosauria</taxon>
        <taxon>Archosauria</taxon>
        <taxon>Dinosauria</taxon>
        <taxon>Saurischia</taxon>
        <taxon>Theropoda</taxon>
        <taxon>Coelurosauria</taxon>
        <taxon>Aves</taxon>
        <taxon>Neognathae</taxon>
        <taxon>Neoaves</taxon>
        <taxon>Telluraves</taxon>
        <taxon>Coraciimorphae</taxon>
        <taxon>Coraciiformes</taxon>
        <taxon>Alcedinidae</taxon>
        <taxon>Ceyx</taxon>
    </lineage>
</organism>
<keyword evidence="8" id="KW-1185">Reference proteome</keyword>
<keyword evidence="2" id="KW-0963">Cytoplasm</keyword>
<feature type="non-terminal residue" evidence="7">
    <location>
        <position position="127"/>
    </location>
</feature>
<evidence type="ECO:0000256" key="3">
    <source>
        <dbReference type="ARBA" id="ARBA00023212"/>
    </source>
</evidence>
<proteinExistence type="inferred from homology"/>
<dbReference type="GO" id="GO:0035082">
    <property type="term" value="P:axoneme assembly"/>
    <property type="evidence" value="ECO:0007669"/>
    <property type="project" value="InterPro"/>
</dbReference>
<protein>
    <submittedName>
        <fullName evidence="7">CI116 protein</fullName>
    </submittedName>
</protein>
<keyword evidence="3" id="KW-0206">Cytoskeleton</keyword>
<evidence type="ECO:0000256" key="4">
    <source>
        <dbReference type="ARBA" id="ARBA00023273"/>
    </source>
</evidence>
<name>A0A7L4N2I6_9AVES</name>
<evidence type="ECO:0000313" key="7">
    <source>
        <dbReference type="EMBL" id="NXY82294.1"/>
    </source>
</evidence>
<evidence type="ECO:0000256" key="2">
    <source>
        <dbReference type="ARBA" id="ARBA00022490"/>
    </source>
</evidence>
<dbReference type="AlphaFoldDB" id="A0A7L4N2I6"/>
<evidence type="ECO:0000256" key="5">
    <source>
        <dbReference type="ARBA" id="ARBA00038014"/>
    </source>
</evidence>
<feature type="non-terminal residue" evidence="7">
    <location>
        <position position="1"/>
    </location>
</feature>
<dbReference type="PANTHER" id="PTHR20899">
    <property type="entry name" value="PIERCE HOMOLOG"/>
    <property type="match status" value="1"/>
</dbReference>
<dbReference type="GO" id="GO:0005879">
    <property type="term" value="C:axonemal microtubule"/>
    <property type="evidence" value="ECO:0007669"/>
    <property type="project" value="InterPro"/>
</dbReference>
<evidence type="ECO:0000256" key="1">
    <source>
        <dbReference type="ARBA" id="ARBA00004430"/>
    </source>
</evidence>